<dbReference type="CDD" id="cd04583">
    <property type="entry name" value="CBS_pair_ABC_OpuCA_assoc"/>
    <property type="match status" value="1"/>
</dbReference>
<comment type="caution">
    <text evidence="11">The sequence shown here is derived from an EMBL/GenBank/DDBJ whole genome shotgun (WGS) entry which is preliminary data.</text>
</comment>
<feature type="domain" description="CBS" evidence="10">
    <location>
        <begin position="315"/>
        <end position="373"/>
    </location>
</feature>
<accession>A0A151AXH5</accession>
<evidence type="ECO:0000256" key="5">
    <source>
        <dbReference type="ARBA" id="ARBA00022840"/>
    </source>
</evidence>
<keyword evidence="8" id="KW-1003">Cell membrane</keyword>
<evidence type="ECO:0000259" key="10">
    <source>
        <dbReference type="PROSITE" id="PS51371"/>
    </source>
</evidence>
<dbReference type="OrthoDB" id="9780431at2"/>
<keyword evidence="4 8" id="KW-0547">Nucleotide-binding</keyword>
<gene>
    <name evidence="11" type="primary">opuCA</name>
    <name evidence="11" type="ORF">MOMUL_15700</name>
</gene>
<keyword evidence="8" id="KW-0997">Cell inner membrane</keyword>
<comment type="subunit">
    <text evidence="8">The complex is probably composed of two ATP-binding proteins, two transmembrane proteins and a solute-binding protein.</text>
</comment>
<dbReference type="FunFam" id="3.40.50.300:FF:000425">
    <property type="entry name" value="Probable ABC transporter, ATP-binding subunit"/>
    <property type="match status" value="1"/>
</dbReference>
<evidence type="ECO:0000256" key="3">
    <source>
        <dbReference type="ARBA" id="ARBA00022737"/>
    </source>
</evidence>
<dbReference type="PROSITE" id="PS00211">
    <property type="entry name" value="ABC_TRANSPORTER_1"/>
    <property type="match status" value="1"/>
</dbReference>
<dbReference type="PANTHER" id="PTHR43117:SF3">
    <property type="entry name" value="CHOLINE TRANSPORT ATP-BINDING PROTEIN OPUBA"/>
    <property type="match status" value="1"/>
</dbReference>
<evidence type="ECO:0000256" key="6">
    <source>
        <dbReference type="ARBA" id="ARBA00023122"/>
    </source>
</evidence>
<evidence type="ECO:0000256" key="1">
    <source>
        <dbReference type="ARBA" id="ARBA00005417"/>
    </source>
</evidence>
<dbReference type="PANTHER" id="PTHR43117">
    <property type="entry name" value="OSMOPROTECTANT IMPORT ATP-BINDING PROTEIN OSMV"/>
    <property type="match status" value="1"/>
</dbReference>
<dbReference type="Gene3D" id="3.40.50.300">
    <property type="entry name" value="P-loop containing nucleotide triphosphate hydrolases"/>
    <property type="match status" value="1"/>
</dbReference>
<dbReference type="Pfam" id="PF00571">
    <property type="entry name" value="CBS"/>
    <property type="match status" value="2"/>
</dbReference>
<dbReference type="EMBL" id="LTBC01000004">
    <property type="protein sequence ID" value="KYH32348.1"/>
    <property type="molecule type" value="Genomic_DNA"/>
</dbReference>
<protein>
    <recommendedName>
        <fullName evidence="8">Quaternary amine transport ATP-binding protein</fullName>
        <ecNumber evidence="8">7.6.2.9</ecNumber>
    </recommendedName>
</protein>
<dbReference type="Proteomes" id="UP000075670">
    <property type="component" value="Unassembled WGS sequence"/>
</dbReference>
<dbReference type="GO" id="GO:0005524">
    <property type="term" value="F:ATP binding"/>
    <property type="evidence" value="ECO:0007669"/>
    <property type="project" value="UniProtKB-UniRule"/>
</dbReference>
<dbReference type="Gene3D" id="3.10.580.10">
    <property type="entry name" value="CBS-domain"/>
    <property type="match status" value="1"/>
</dbReference>
<dbReference type="GO" id="GO:0005886">
    <property type="term" value="C:plasma membrane"/>
    <property type="evidence" value="ECO:0007669"/>
    <property type="project" value="UniProtKB-SubCell"/>
</dbReference>
<dbReference type="CDD" id="cd03295">
    <property type="entry name" value="ABC_OpuCA_Osmoprotection"/>
    <property type="match status" value="1"/>
</dbReference>
<dbReference type="InterPro" id="IPR017871">
    <property type="entry name" value="ABC_transporter-like_CS"/>
</dbReference>
<comment type="subcellular location">
    <subcellularLocation>
        <location evidence="8">Cell inner membrane</location>
        <topology evidence="8">Peripheral membrane protein</topology>
    </subcellularLocation>
</comment>
<keyword evidence="2 8" id="KW-0813">Transport</keyword>
<feature type="domain" description="CBS" evidence="10">
    <location>
        <begin position="255"/>
        <end position="311"/>
    </location>
</feature>
<organism evidence="11 12">
    <name type="scientific">Moorella mulderi DSM 14980</name>
    <dbReference type="NCBI Taxonomy" id="1122241"/>
    <lineage>
        <taxon>Bacteria</taxon>
        <taxon>Bacillati</taxon>
        <taxon>Bacillota</taxon>
        <taxon>Clostridia</taxon>
        <taxon>Neomoorellales</taxon>
        <taxon>Neomoorellaceae</taxon>
        <taxon>Neomoorella</taxon>
    </lineage>
</organism>
<evidence type="ECO:0000256" key="7">
    <source>
        <dbReference type="PROSITE-ProRule" id="PRU00703"/>
    </source>
</evidence>
<keyword evidence="3" id="KW-0677">Repeat</keyword>
<feature type="domain" description="ABC transporter" evidence="9">
    <location>
        <begin position="2"/>
        <end position="237"/>
    </location>
</feature>
<dbReference type="InterPro" id="IPR027417">
    <property type="entry name" value="P-loop_NTPase"/>
</dbReference>
<keyword evidence="6 7" id="KW-0129">CBS domain</keyword>
<evidence type="ECO:0000313" key="11">
    <source>
        <dbReference type="EMBL" id="KYH32348.1"/>
    </source>
</evidence>
<dbReference type="InterPro" id="IPR000644">
    <property type="entry name" value="CBS_dom"/>
</dbReference>
<proteinExistence type="inferred from homology"/>
<dbReference type="SMART" id="SM00116">
    <property type="entry name" value="CBS"/>
    <property type="match status" value="2"/>
</dbReference>
<dbReference type="InterPro" id="IPR003439">
    <property type="entry name" value="ABC_transporter-like_ATP-bd"/>
</dbReference>
<dbReference type="RefSeq" id="WP_062283624.1">
    <property type="nucleotide sequence ID" value="NZ_LTBC01000004.1"/>
</dbReference>
<evidence type="ECO:0000256" key="8">
    <source>
        <dbReference type="RuleBase" id="RU369116"/>
    </source>
</evidence>
<dbReference type="AlphaFoldDB" id="A0A151AXH5"/>
<evidence type="ECO:0000256" key="4">
    <source>
        <dbReference type="ARBA" id="ARBA00022741"/>
    </source>
</evidence>
<dbReference type="SUPFAM" id="SSF54631">
    <property type="entry name" value="CBS-domain pair"/>
    <property type="match status" value="1"/>
</dbReference>
<name>A0A151AXH5_9FIRM</name>
<dbReference type="InterPro" id="IPR046342">
    <property type="entry name" value="CBS_dom_sf"/>
</dbReference>
<keyword evidence="5 8" id="KW-0067">ATP-binding</keyword>
<sequence>MLTFEHVSKVYDGNRIAVADFNLEVEAGEFIVLIGPSGCGKTTTLKMVNRLIEPTSGAIYLNGKDIREQNPVALRRHIGYVIQQIALFPNMTIAQNVDVVPRLLGWPAERRRQRVRELLELVGMDPDEYADRYPSELSGGQQQRIGVLRALAAEPPLILMDEPFGALDPITRENLQEELKALQAKLHKTILFVTHDMDEALKLADRIVVMKDGHIVQVAAPEELLRHPANEFVASFIGKERLAPGLELRTVEQVMIGEPVTVRPHTGVAEGVATMRRKKVDTLLVTDEAGRLLGSVSIEELNRNYQRAHQVQDLMARDVPVVFEGTPAREAFDLITRERLEYLPVIDKEGRLKGLVTRTSMVNALASVVWGDEASA</sequence>
<keyword evidence="8" id="KW-0472">Membrane</keyword>
<dbReference type="SMART" id="SM00382">
    <property type="entry name" value="AAA"/>
    <property type="match status" value="1"/>
</dbReference>
<dbReference type="InterPro" id="IPR003593">
    <property type="entry name" value="AAA+_ATPase"/>
</dbReference>
<dbReference type="PATRIC" id="fig|1122241.3.peg.1653"/>
<dbReference type="GO" id="GO:0031460">
    <property type="term" value="P:glycine betaine transport"/>
    <property type="evidence" value="ECO:0007669"/>
    <property type="project" value="InterPro"/>
</dbReference>
<dbReference type="PROSITE" id="PS50893">
    <property type="entry name" value="ABC_TRANSPORTER_2"/>
    <property type="match status" value="1"/>
</dbReference>
<dbReference type="Pfam" id="PF00005">
    <property type="entry name" value="ABC_tran"/>
    <property type="match status" value="1"/>
</dbReference>
<reference evidence="11 12" key="1">
    <citation type="submission" date="2016-02" db="EMBL/GenBank/DDBJ databases">
        <title>Genome sequence of Moorella mulderi DSM 14980.</title>
        <authorList>
            <person name="Poehlein A."/>
            <person name="Daniel R."/>
        </authorList>
    </citation>
    <scope>NUCLEOTIDE SEQUENCE [LARGE SCALE GENOMIC DNA]</scope>
    <source>
        <strain evidence="11 12">DSM 14980</strain>
    </source>
</reference>
<dbReference type="PROSITE" id="PS51371">
    <property type="entry name" value="CBS"/>
    <property type="match status" value="2"/>
</dbReference>
<dbReference type="GO" id="GO:0006865">
    <property type="term" value="P:amino acid transport"/>
    <property type="evidence" value="ECO:0007669"/>
    <property type="project" value="UniProtKB-UniRule"/>
</dbReference>
<evidence type="ECO:0000313" key="12">
    <source>
        <dbReference type="Proteomes" id="UP000075670"/>
    </source>
</evidence>
<comment type="catalytic activity">
    <reaction evidence="8">
        <text>a quaternary ammonium(out) + ATP + H2O = a quaternary ammonium(in) + ADP + phosphate + H(+)</text>
        <dbReference type="Rhea" id="RHEA:11036"/>
        <dbReference type="ChEBI" id="CHEBI:15377"/>
        <dbReference type="ChEBI" id="CHEBI:15378"/>
        <dbReference type="ChEBI" id="CHEBI:30616"/>
        <dbReference type="ChEBI" id="CHEBI:35267"/>
        <dbReference type="ChEBI" id="CHEBI:43474"/>
        <dbReference type="ChEBI" id="CHEBI:456216"/>
    </reaction>
</comment>
<evidence type="ECO:0000259" key="9">
    <source>
        <dbReference type="PROSITE" id="PS50893"/>
    </source>
</evidence>
<evidence type="ECO:0000256" key="2">
    <source>
        <dbReference type="ARBA" id="ARBA00022448"/>
    </source>
</evidence>
<dbReference type="SUPFAM" id="SSF52540">
    <property type="entry name" value="P-loop containing nucleoside triphosphate hydrolases"/>
    <property type="match status" value="1"/>
</dbReference>
<dbReference type="NCBIfam" id="TIGR01186">
    <property type="entry name" value="proV"/>
    <property type="match status" value="1"/>
</dbReference>
<comment type="similarity">
    <text evidence="1 8">Belongs to the ABC transporter superfamily.</text>
</comment>
<keyword evidence="12" id="KW-1185">Reference proteome</keyword>
<dbReference type="GO" id="GO:0016887">
    <property type="term" value="F:ATP hydrolysis activity"/>
    <property type="evidence" value="ECO:0007669"/>
    <property type="project" value="UniProtKB-UniRule"/>
</dbReference>
<dbReference type="InterPro" id="IPR005892">
    <property type="entry name" value="Gly-betaine_transp_ATP-bd"/>
</dbReference>
<dbReference type="EC" id="7.6.2.9" evidence="8"/>
<dbReference type="GO" id="GO:0015418">
    <property type="term" value="F:ABC-type quaternary ammonium compound transporting activity"/>
    <property type="evidence" value="ECO:0007669"/>
    <property type="project" value="UniProtKB-EC"/>
</dbReference>